<reference evidence="4 5" key="1">
    <citation type="journal article" date="2014" name="PLoS Genet.">
        <title>Phylogenetically driven sequencing of extremely halophilic archaea reveals strategies for static and dynamic osmo-response.</title>
        <authorList>
            <person name="Becker E.A."/>
            <person name="Seitzer P.M."/>
            <person name="Tritt A."/>
            <person name="Larsen D."/>
            <person name="Krusor M."/>
            <person name="Yao A.I."/>
            <person name="Wu D."/>
            <person name="Madern D."/>
            <person name="Eisen J.A."/>
            <person name="Darling A.E."/>
            <person name="Facciotti M.T."/>
        </authorList>
    </citation>
    <scope>NUCLEOTIDE SEQUENCE [LARGE SCALE GENOMIC DNA]</scope>
    <source>
        <strain evidence="4 5">JCM 10989</strain>
    </source>
</reference>
<feature type="domain" description="UspA" evidence="3">
    <location>
        <begin position="63"/>
        <end position="195"/>
    </location>
</feature>
<dbReference type="Pfam" id="PF00582">
    <property type="entry name" value="Usp"/>
    <property type="match status" value="1"/>
</dbReference>
<proteinExistence type="inferred from homology"/>
<dbReference type="InterPro" id="IPR006016">
    <property type="entry name" value="UspA"/>
</dbReference>
<dbReference type="CDD" id="cd00293">
    <property type="entry name" value="USP-like"/>
    <property type="match status" value="1"/>
</dbReference>
<name>M0A163_9EURY</name>
<evidence type="ECO:0000256" key="1">
    <source>
        <dbReference type="ARBA" id="ARBA00008791"/>
    </source>
</evidence>
<evidence type="ECO:0000256" key="2">
    <source>
        <dbReference type="SAM" id="MobiDB-lite"/>
    </source>
</evidence>
<dbReference type="InterPro" id="IPR006015">
    <property type="entry name" value="Universal_stress_UspA"/>
</dbReference>
<dbReference type="Gene3D" id="3.40.50.12370">
    <property type="match status" value="1"/>
</dbReference>
<dbReference type="AlphaFoldDB" id="M0A163"/>
<feature type="compositionally biased region" description="Basic and acidic residues" evidence="2">
    <location>
        <begin position="14"/>
        <end position="48"/>
    </location>
</feature>
<gene>
    <name evidence="4" type="ORF">C483_07913</name>
</gene>
<comment type="similarity">
    <text evidence="1">Belongs to the universal stress protein A family.</text>
</comment>
<dbReference type="Proteomes" id="UP000011519">
    <property type="component" value="Unassembled WGS sequence"/>
</dbReference>
<dbReference type="PANTHER" id="PTHR46268:SF24">
    <property type="entry name" value="UNIVERSAL STRESS PROTEIN"/>
    <property type="match status" value="1"/>
</dbReference>
<dbReference type="SUPFAM" id="SSF52402">
    <property type="entry name" value="Adenine nucleotide alpha hydrolases-like"/>
    <property type="match status" value="1"/>
</dbReference>
<evidence type="ECO:0000313" key="4">
    <source>
        <dbReference type="EMBL" id="ELY92364.1"/>
    </source>
</evidence>
<dbReference type="STRING" id="1227493.C483_07913"/>
<evidence type="ECO:0000313" key="5">
    <source>
        <dbReference type="Proteomes" id="UP000011519"/>
    </source>
</evidence>
<sequence length="195" mass="21603">MLFTRVLICMDGSTNDHDTDTGHNHNNDHDTDTGHNHNNDHNDHDHNHHSTNNHDTSPEPDRDHILVPLDATPLLEDTLSYAFDHHPNARLTVLHVATVPTDAPLEFSGEQSAWHDNSEAVFERAAALAAERDRSIETTVTFGQPARAILEYERDEAVDGIVLGSHGRSRVEKLLLGSVANTVSRRASVPVTIVR</sequence>
<evidence type="ECO:0000259" key="3">
    <source>
        <dbReference type="Pfam" id="PF00582"/>
    </source>
</evidence>
<dbReference type="PRINTS" id="PR01438">
    <property type="entry name" value="UNVRSLSTRESS"/>
</dbReference>
<keyword evidence="5" id="KW-1185">Reference proteome</keyword>
<accession>M0A163</accession>
<dbReference type="PATRIC" id="fig|1227493.4.peg.1570"/>
<dbReference type="PANTHER" id="PTHR46268">
    <property type="entry name" value="STRESS RESPONSE PROTEIN NHAX"/>
    <property type="match status" value="1"/>
</dbReference>
<feature type="compositionally biased region" description="Basic and acidic residues" evidence="2">
    <location>
        <begin position="56"/>
        <end position="65"/>
    </location>
</feature>
<protein>
    <submittedName>
        <fullName evidence="4">UspA domain-containing protein</fullName>
    </submittedName>
</protein>
<dbReference type="EMBL" id="AOIM01000020">
    <property type="protein sequence ID" value="ELY92364.1"/>
    <property type="molecule type" value="Genomic_DNA"/>
</dbReference>
<comment type="caution">
    <text evidence="4">The sequence shown here is derived from an EMBL/GenBank/DDBJ whole genome shotgun (WGS) entry which is preliminary data.</text>
</comment>
<organism evidence="4 5">
    <name type="scientific">Natrialba hulunbeirensis JCM 10989</name>
    <dbReference type="NCBI Taxonomy" id="1227493"/>
    <lineage>
        <taxon>Archaea</taxon>
        <taxon>Methanobacteriati</taxon>
        <taxon>Methanobacteriota</taxon>
        <taxon>Stenosarchaea group</taxon>
        <taxon>Halobacteria</taxon>
        <taxon>Halobacteriales</taxon>
        <taxon>Natrialbaceae</taxon>
        <taxon>Natrialba</taxon>
    </lineage>
</organism>
<feature type="region of interest" description="Disordered" evidence="2">
    <location>
        <begin position="13"/>
        <end position="65"/>
    </location>
</feature>